<comment type="function">
    <text evidence="3">In complex with CCZ1, is required for multiple vacuole delivery pathways including the cytoplasm to vacuole transport (Cvt), autophagy, pexophagy and endocytosis. The MON1-CCZ1 complex acts at the fusion of vesicles with the vacuole, through its regulation of the SNARE complex during the coordinated priming and docking stages of fusion, and particularly at the stage of tethering/docking.</text>
</comment>
<evidence type="ECO:0000313" key="10">
    <source>
        <dbReference type="Proteomes" id="UP000308671"/>
    </source>
</evidence>
<feature type="domain" description="FUZ/MON1/HPS1 third Longin" evidence="8">
    <location>
        <begin position="576"/>
        <end position="675"/>
    </location>
</feature>
<sequence>MGASPNLSDAAPNERAHATNEGSPSAKATVDHATTYAMTGEDGSTASDGVNYNTASKAPMETLDTNAPEVVANKDDTLDNDDAKERRPPLPPRRPLLQTPERPKTSGAPKRPVLQSQPTTALSSVDIQTLSFPDGTRGTFSTPVSRSVSETKLGHGVSSSVSSLSKKKNLEGSENDDNASLMSYAPTLKANGDLASLLDDGLNAQSPAWKLLNSQADHGEPIDEAEEFEDHSLVHFEREFDEIGEVDSKGGNEEELLIQWKSKLKHYLILSSAGKPIYSRHGDQNLINGYIGIIQTIISFYEGSKDPLTGFTAGRTRFVISTDGPLYFVAISKLGESDAQLKGQLEALYMQILSTLTLPTLTHLFSNRPNTDLRRPLEGTESLLSSLADTFTKGSPSALLSALECLKLRKSQRHVINNTLLKARTDKLLYGLIVAGGRLVSVIRPKRHSLHPSDLQLIFNMLFEAGGVRAGGGENWIPLCLPGFNNRGYLYMYVSFLSVENGEPIKDNVSENKKGRTEDEVAVLLISADKESFFELKQMRDDVVNQLEKNGSMNIIKAAVRQGRPKTTDIAPGTPLRHFLYKSRANVQFTMPSFDPYYNNLVNRRRLMNRYQNLHSATHKKHSHLKVLHCVSRDSISLAWTTPQFEFYCVAGPNASRAGLAQGANKIIQWVKREEERVFIVGGAVF</sequence>
<dbReference type="InterPro" id="IPR043970">
    <property type="entry name" value="FUZ/MON1/HPS1_longin_3"/>
</dbReference>
<evidence type="ECO:0000313" key="9">
    <source>
        <dbReference type="EMBL" id="THV44616.1"/>
    </source>
</evidence>
<keyword evidence="4" id="KW-0926">Vacuole</keyword>
<reference evidence="9 10" key="1">
    <citation type="submission" date="2017-12" db="EMBL/GenBank/DDBJ databases">
        <title>Comparative genomics of Botrytis spp.</title>
        <authorList>
            <person name="Valero-Jimenez C.A."/>
            <person name="Tapia P."/>
            <person name="Veloso J."/>
            <person name="Silva-Moreno E."/>
            <person name="Staats M."/>
            <person name="Valdes J.H."/>
            <person name="Van Kan J.A.L."/>
        </authorList>
    </citation>
    <scope>NUCLEOTIDE SEQUENCE [LARGE SCALE GENOMIC DNA]</scope>
    <source>
        <strain evidence="9 10">MUCL435</strain>
    </source>
</reference>
<dbReference type="GO" id="GO:0035658">
    <property type="term" value="C:Mon1-Ccz1 complex"/>
    <property type="evidence" value="ECO:0007669"/>
    <property type="project" value="TreeGrafter"/>
</dbReference>
<keyword evidence="4" id="KW-0967">Endosome</keyword>
<dbReference type="PANTHER" id="PTHR13027:SF7">
    <property type="entry name" value="VACUOLAR FUSION PROTEIN MON1 HOMOLOG"/>
    <property type="match status" value="1"/>
</dbReference>
<dbReference type="GO" id="GO:0032585">
    <property type="term" value="C:multivesicular body membrane"/>
    <property type="evidence" value="ECO:0007669"/>
    <property type="project" value="UniProtKB-SubCell"/>
</dbReference>
<feature type="compositionally biased region" description="Polar residues" evidence="5">
    <location>
        <begin position="138"/>
        <end position="150"/>
    </location>
</feature>
<dbReference type="Pfam" id="PF19038">
    <property type="entry name" value="Fuz_longin_3"/>
    <property type="match status" value="1"/>
</dbReference>
<feature type="region of interest" description="Disordered" evidence="5">
    <location>
        <begin position="1"/>
        <end position="179"/>
    </location>
</feature>
<dbReference type="AlphaFoldDB" id="A0A4V4HTC8"/>
<evidence type="ECO:0000256" key="1">
    <source>
        <dbReference type="ARBA" id="ARBA00004380"/>
    </source>
</evidence>
<dbReference type="OrthoDB" id="272411at2759"/>
<feature type="compositionally biased region" description="Basic and acidic residues" evidence="5">
    <location>
        <begin position="72"/>
        <end position="88"/>
    </location>
</feature>
<dbReference type="Proteomes" id="UP000308671">
    <property type="component" value="Unassembled WGS sequence"/>
</dbReference>
<dbReference type="GO" id="GO:0016192">
    <property type="term" value="P:vesicle-mediated transport"/>
    <property type="evidence" value="ECO:0007669"/>
    <property type="project" value="InterPro"/>
</dbReference>
<keyword evidence="4" id="KW-0653">Protein transport</keyword>
<evidence type="ECO:0000256" key="3">
    <source>
        <dbReference type="ARBA" id="ARBA00043892"/>
    </source>
</evidence>
<dbReference type="InterPro" id="IPR043971">
    <property type="entry name" value="FUZ/MON1/HPS1_longin_2"/>
</dbReference>
<feature type="domain" description="FUZ/MON1/HPS1 first Longin" evidence="6">
    <location>
        <begin position="265"/>
        <end position="387"/>
    </location>
</feature>
<evidence type="ECO:0000256" key="5">
    <source>
        <dbReference type="SAM" id="MobiDB-lite"/>
    </source>
</evidence>
<dbReference type="PRINTS" id="PR01546">
    <property type="entry name" value="YEAST73DUF"/>
</dbReference>
<keyword evidence="4" id="KW-0813">Transport</keyword>
<feature type="compositionally biased region" description="Low complexity" evidence="5">
    <location>
        <begin position="154"/>
        <end position="164"/>
    </location>
</feature>
<dbReference type="InterPro" id="IPR004353">
    <property type="entry name" value="Mon1"/>
</dbReference>
<dbReference type="PANTHER" id="PTHR13027">
    <property type="entry name" value="SAND PROTEIN-RELATED"/>
    <property type="match status" value="1"/>
</dbReference>
<feature type="domain" description="FUZ/MON1/HPS1 second Longin" evidence="7">
    <location>
        <begin position="427"/>
        <end position="544"/>
    </location>
</feature>
<evidence type="ECO:0000256" key="2">
    <source>
        <dbReference type="ARBA" id="ARBA00018132"/>
    </source>
</evidence>
<name>A0A4V4HTC8_9HELO</name>
<dbReference type="InterPro" id="IPR043972">
    <property type="entry name" value="FUZ/MON1/HPS1_longin_1"/>
</dbReference>
<evidence type="ECO:0000259" key="6">
    <source>
        <dbReference type="Pfam" id="PF19036"/>
    </source>
</evidence>
<accession>A0A4V4HTC8</accession>
<comment type="function">
    <text evidence="4">Required for multiple vacuole delivery pathways including the cytoplasm to vacuole transport (Cvt), autophagy, pexophagy and endocytosis.</text>
</comment>
<dbReference type="GO" id="GO:0006914">
    <property type="term" value="P:autophagy"/>
    <property type="evidence" value="ECO:0007669"/>
    <property type="project" value="UniProtKB-UniRule"/>
</dbReference>
<feature type="compositionally biased region" description="Polar residues" evidence="5">
    <location>
        <begin position="42"/>
        <end position="56"/>
    </location>
</feature>
<keyword evidence="10" id="KW-1185">Reference proteome</keyword>
<gene>
    <name evidence="9" type="ORF">BGAL_0606g00020</name>
</gene>
<proteinExistence type="inferred from homology"/>
<evidence type="ECO:0000259" key="8">
    <source>
        <dbReference type="Pfam" id="PF19038"/>
    </source>
</evidence>
<comment type="subcellular location">
    <subcellularLocation>
        <location evidence="4">Endosome</location>
        <location evidence="4">Multivesicular body membrane</location>
        <topology evidence="4">Peripheral membrane protein</topology>
    </subcellularLocation>
    <subcellularLocation>
        <location evidence="1 4">Prevacuolar compartment membrane</location>
        <topology evidence="1 4">Peripheral membrane protein</topology>
    </subcellularLocation>
    <subcellularLocation>
        <location evidence="4">Vacuole membrane</location>
        <topology evidence="4">Peripheral membrane protein</topology>
    </subcellularLocation>
</comment>
<dbReference type="EMBL" id="PQXL01000605">
    <property type="protein sequence ID" value="THV44616.1"/>
    <property type="molecule type" value="Genomic_DNA"/>
</dbReference>
<evidence type="ECO:0000256" key="4">
    <source>
        <dbReference type="RuleBase" id="RU367048"/>
    </source>
</evidence>
<keyword evidence="4" id="KW-0072">Autophagy</keyword>
<dbReference type="GO" id="GO:0000329">
    <property type="term" value="C:fungal-type vacuole membrane"/>
    <property type="evidence" value="ECO:0007669"/>
    <property type="project" value="TreeGrafter"/>
</dbReference>
<dbReference type="GO" id="GO:0006623">
    <property type="term" value="P:protein targeting to vacuole"/>
    <property type="evidence" value="ECO:0007669"/>
    <property type="project" value="UniProtKB-UniRule"/>
</dbReference>
<comment type="caution">
    <text evidence="9">The sequence shown here is derived from an EMBL/GenBank/DDBJ whole genome shotgun (WGS) entry which is preliminary data.</text>
</comment>
<organism evidence="9 10">
    <name type="scientific">Botrytis galanthina</name>
    <dbReference type="NCBI Taxonomy" id="278940"/>
    <lineage>
        <taxon>Eukaryota</taxon>
        <taxon>Fungi</taxon>
        <taxon>Dikarya</taxon>
        <taxon>Ascomycota</taxon>
        <taxon>Pezizomycotina</taxon>
        <taxon>Leotiomycetes</taxon>
        <taxon>Helotiales</taxon>
        <taxon>Sclerotiniaceae</taxon>
        <taxon>Botrytis</taxon>
    </lineage>
</organism>
<protein>
    <recommendedName>
        <fullName evidence="2 4">Vacuolar fusion protein MON1</fullName>
    </recommendedName>
</protein>
<dbReference type="Pfam" id="PF19037">
    <property type="entry name" value="Fuz_longin_2"/>
    <property type="match status" value="1"/>
</dbReference>
<feature type="compositionally biased region" description="Polar residues" evidence="5">
    <location>
        <begin position="114"/>
        <end position="131"/>
    </location>
</feature>
<keyword evidence="4" id="KW-0472">Membrane</keyword>
<comment type="similarity">
    <text evidence="4">Belongs to the MON1/SAND family.</text>
</comment>
<evidence type="ECO:0000259" key="7">
    <source>
        <dbReference type="Pfam" id="PF19037"/>
    </source>
</evidence>
<dbReference type="Pfam" id="PF19036">
    <property type="entry name" value="Fuz_longin_1"/>
    <property type="match status" value="1"/>
</dbReference>